<dbReference type="Gene3D" id="2.60.40.1120">
    <property type="entry name" value="Carboxypeptidase-like, regulatory domain"/>
    <property type="match status" value="1"/>
</dbReference>
<dbReference type="Gene3D" id="2.170.130.10">
    <property type="entry name" value="TonB-dependent receptor, plug domain"/>
    <property type="match status" value="1"/>
</dbReference>
<dbReference type="AlphaFoldDB" id="A0AAJ6BHL8"/>
<sequence length="932" mass="103832">MSKKYCFLIALTLFSLVSFAQQQLNLSGKVLNNKNEPLQGVSVTVDGLSGGTTTDLEGRFTLKLVSGKKYELKFSAIGYIAKVVSEVEVTNGGVNELSVVLQNAGAELSTVTVTASRTSARLESVNSVIAFQKNTNTVASVVSAETIRRSPDRNTGEVLKRTPGASLLDGKFLVVRGLADRYNQAMLNGVLLTSTEPDRKTFSFDLIPSAMIDNIIINKAFVPELPGEWAGGLVQVNTKDIPSKSFFNVQIGTGFNTQTIGKDFYKVKGGDLDWLGIDDGARALPSSYTTKHEFGSLSAAEKTAIGKAMPNRWTAQRASAPLNTSFQANGGFNTTLWGKTIGGTFGVIYNKSNRILDMLNRQNNFADGTVNLNYDYNDERYAQDIMAGAIGSLSMRINSGNKISVKSLVNVNTSNFYMDRTGIDMDRGNDVRSSEITFNQNTFYTTQIMGEHTIISPLKLKWYGGFNILDGYSPDQRRLSYTRPTGSDQPYSLLIANLLPQETGSRIYQNLSDYIYTAGGDLSYSFDLFKQTQTVKGGYMLQIKDRLYDAKLFANYLPRDNAALRLLPADQVFAPDNFGDGSTNSTKIAFDAITGNIYRYMANTILNGAFLQFDNQFSEQLRVVWGVRVENYDQLIGSVKKWDPRHTHSEVTDVLPGLNATYKLNSKTNLRLSASQTVIRPELRELSTLNLYDFELNASVQGNPNLERTKVTNLDLRYELYARPGEVFTAGVFYKYFDKPIEQIFNLGGGGASTFSFQNPDKATSYGVELEFRKRLDFAQALRNFTFQANAAYIHSKVETDAKNIQIDRPMQGQSPYLINLGLNYDNQEKGFSATLLFNQIGQRIYLVGDVTQGAGQPDIYEAPRPVLDFQMAKKLLKEKAEIRLTVSDILNRKQYFYQNGDDKHSFQKNDDYYRFTRKYGTVIGATFSYSL</sequence>
<proteinExistence type="inferred from homology"/>
<evidence type="ECO:0000259" key="7">
    <source>
        <dbReference type="Pfam" id="PF07715"/>
    </source>
</evidence>
<keyword evidence="8" id="KW-0675">Receptor</keyword>
<dbReference type="Gene3D" id="2.40.170.20">
    <property type="entry name" value="TonB-dependent receptor, beta-barrel domain"/>
    <property type="match status" value="1"/>
</dbReference>
<dbReference type="InterPro" id="IPR008969">
    <property type="entry name" value="CarboxyPept-like_regulatory"/>
</dbReference>
<dbReference type="EMBL" id="CP119311">
    <property type="protein sequence ID" value="WEK36412.1"/>
    <property type="molecule type" value="Genomic_DNA"/>
</dbReference>
<dbReference type="InterPro" id="IPR037066">
    <property type="entry name" value="Plug_dom_sf"/>
</dbReference>
<dbReference type="InterPro" id="IPR036942">
    <property type="entry name" value="Beta-barrel_TonB_sf"/>
</dbReference>
<dbReference type="SUPFAM" id="SSF49464">
    <property type="entry name" value="Carboxypeptidase regulatory domain-like"/>
    <property type="match status" value="1"/>
</dbReference>
<evidence type="ECO:0000256" key="4">
    <source>
        <dbReference type="RuleBase" id="RU003357"/>
    </source>
</evidence>
<evidence type="ECO:0000259" key="6">
    <source>
        <dbReference type="Pfam" id="PF00593"/>
    </source>
</evidence>
<dbReference type="Proteomes" id="UP001220610">
    <property type="component" value="Chromosome"/>
</dbReference>
<keyword evidence="3" id="KW-0998">Cell outer membrane</keyword>
<accession>A0AAJ6BHL8</accession>
<feature type="domain" description="TonB-dependent receptor plug" evidence="7">
    <location>
        <begin position="133"/>
        <end position="220"/>
    </location>
</feature>
<keyword evidence="2 4" id="KW-0472">Membrane</keyword>
<keyword evidence="4" id="KW-0798">TonB box</keyword>
<keyword evidence="5" id="KW-0732">Signal</keyword>
<dbReference type="PANTHER" id="PTHR40980:SF5">
    <property type="entry name" value="TONB-DEPENDENT RECEPTOR"/>
    <property type="match status" value="1"/>
</dbReference>
<evidence type="ECO:0000256" key="5">
    <source>
        <dbReference type="SAM" id="SignalP"/>
    </source>
</evidence>
<dbReference type="GO" id="GO:0009279">
    <property type="term" value="C:cell outer membrane"/>
    <property type="evidence" value="ECO:0007669"/>
    <property type="project" value="UniProtKB-SubCell"/>
</dbReference>
<comment type="similarity">
    <text evidence="4">Belongs to the TonB-dependent receptor family.</text>
</comment>
<dbReference type="InterPro" id="IPR000531">
    <property type="entry name" value="Beta-barrel_TonB"/>
</dbReference>
<evidence type="ECO:0000256" key="2">
    <source>
        <dbReference type="ARBA" id="ARBA00023136"/>
    </source>
</evidence>
<evidence type="ECO:0000313" key="8">
    <source>
        <dbReference type="EMBL" id="WEK36412.1"/>
    </source>
</evidence>
<dbReference type="Pfam" id="PF00593">
    <property type="entry name" value="TonB_dep_Rec_b-barrel"/>
    <property type="match status" value="1"/>
</dbReference>
<reference evidence="8" key="1">
    <citation type="submission" date="2023-03" db="EMBL/GenBank/DDBJ databases">
        <title>Andean soil-derived lignocellulolytic bacterial consortium as a source of novel taxa and putative plastic-active enzymes.</title>
        <authorList>
            <person name="Diaz-Garcia L."/>
            <person name="Chuvochina M."/>
            <person name="Feuerriegel G."/>
            <person name="Bunk B."/>
            <person name="Sproer C."/>
            <person name="Streit W.R."/>
            <person name="Rodriguez L.M."/>
            <person name="Overmann J."/>
            <person name="Jimenez D.J."/>
        </authorList>
    </citation>
    <scope>NUCLEOTIDE SEQUENCE</scope>
    <source>
        <strain evidence="8">MAG 7</strain>
    </source>
</reference>
<dbReference type="Pfam" id="PF13715">
    <property type="entry name" value="CarbopepD_reg_2"/>
    <property type="match status" value="1"/>
</dbReference>
<comment type="subcellular location">
    <subcellularLocation>
        <location evidence="1 4">Cell outer membrane</location>
    </subcellularLocation>
</comment>
<gene>
    <name evidence="8" type="ORF">P0Y53_02775</name>
</gene>
<dbReference type="Pfam" id="PF07715">
    <property type="entry name" value="Plug"/>
    <property type="match status" value="1"/>
</dbReference>
<dbReference type="InterPro" id="IPR012910">
    <property type="entry name" value="Plug_dom"/>
</dbReference>
<evidence type="ECO:0000256" key="3">
    <source>
        <dbReference type="ARBA" id="ARBA00023237"/>
    </source>
</evidence>
<organism evidence="8 9">
    <name type="scientific">Candidatus Pseudobacter hemicellulosilyticus</name>
    <dbReference type="NCBI Taxonomy" id="3121375"/>
    <lineage>
        <taxon>Bacteria</taxon>
        <taxon>Pseudomonadati</taxon>
        <taxon>Bacteroidota</taxon>
        <taxon>Chitinophagia</taxon>
        <taxon>Chitinophagales</taxon>
        <taxon>Chitinophagaceae</taxon>
        <taxon>Pseudobacter</taxon>
    </lineage>
</organism>
<dbReference type="SUPFAM" id="SSF56935">
    <property type="entry name" value="Porins"/>
    <property type="match status" value="1"/>
</dbReference>
<feature type="signal peptide" evidence="5">
    <location>
        <begin position="1"/>
        <end position="20"/>
    </location>
</feature>
<evidence type="ECO:0000256" key="1">
    <source>
        <dbReference type="ARBA" id="ARBA00004442"/>
    </source>
</evidence>
<feature type="chain" id="PRO_5042583979" evidence="5">
    <location>
        <begin position="21"/>
        <end position="932"/>
    </location>
</feature>
<dbReference type="PANTHER" id="PTHR40980">
    <property type="entry name" value="PLUG DOMAIN-CONTAINING PROTEIN"/>
    <property type="match status" value="1"/>
</dbReference>
<name>A0AAJ6BHL8_9BACT</name>
<evidence type="ECO:0000313" key="9">
    <source>
        <dbReference type="Proteomes" id="UP001220610"/>
    </source>
</evidence>
<feature type="domain" description="TonB-dependent receptor-like beta-barrel" evidence="6">
    <location>
        <begin position="439"/>
        <end position="854"/>
    </location>
</feature>
<protein>
    <submittedName>
        <fullName evidence="8">TonB-dependent receptor</fullName>
    </submittedName>
</protein>